<feature type="domain" description="Right handed beta helix" evidence="1">
    <location>
        <begin position="401"/>
        <end position="573"/>
    </location>
</feature>
<dbReference type="InterPro" id="IPR011050">
    <property type="entry name" value="Pectin_lyase_fold/virulence"/>
</dbReference>
<dbReference type="PANTHER" id="PTHR36453:SF1">
    <property type="entry name" value="RIGHT HANDED BETA HELIX DOMAIN-CONTAINING PROTEIN"/>
    <property type="match status" value="1"/>
</dbReference>
<dbReference type="PANTHER" id="PTHR36453">
    <property type="entry name" value="SECRETED PROTEIN-RELATED"/>
    <property type="match status" value="1"/>
</dbReference>
<dbReference type="SMART" id="SM00710">
    <property type="entry name" value="PbH1"/>
    <property type="match status" value="5"/>
</dbReference>
<dbReference type="AlphaFoldDB" id="A0A420AY05"/>
<dbReference type="InterPro" id="IPR012334">
    <property type="entry name" value="Pectin_lyas_fold"/>
</dbReference>
<organism evidence="2 3">
    <name type="scientific">Sphingobacterium detergens</name>
    <dbReference type="NCBI Taxonomy" id="1145106"/>
    <lineage>
        <taxon>Bacteria</taxon>
        <taxon>Pseudomonadati</taxon>
        <taxon>Bacteroidota</taxon>
        <taxon>Sphingobacteriia</taxon>
        <taxon>Sphingobacteriales</taxon>
        <taxon>Sphingobacteriaceae</taxon>
        <taxon>Sphingobacterium</taxon>
    </lineage>
</organism>
<keyword evidence="3" id="KW-1185">Reference proteome</keyword>
<dbReference type="OrthoDB" id="9763537at2"/>
<protein>
    <submittedName>
        <fullName evidence="2">Parallel beta helix pectate lyase-like protein</fullName>
    </submittedName>
</protein>
<keyword evidence="2" id="KW-0456">Lyase</keyword>
<dbReference type="InterPro" id="IPR039448">
    <property type="entry name" value="Beta_helix"/>
</dbReference>
<dbReference type="SUPFAM" id="SSF51126">
    <property type="entry name" value="Pectin lyase-like"/>
    <property type="match status" value="1"/>
</dbReference>
<gene>
    <name evidence="2" type="ORF">DFQ12_3439</name>
</gene>
<evidence type="ECO:0000259" key="1">
    <source>
        <dbReference type="Pfam" id="PF13229"/>
    </source>
</evidence>
<dbReference type="Proteomes" id="UP000286246">
    <property type="component" value="Unassembled WGS sequence"/>
</dbReference>
<dbReference type="Pfam" id="PF13229">
    <property type="entry name" value="Beta_helix"/>
    <property type="match status" value="1"/>
</dbReference>
<evidence type="ECO:0000313" key="3">
    <source>
        <dbReference type="Proteomes" id="UP000286246"/>
    </source>
</evidence>
<dbReference type="RefSeq" id="WP_120260189.1">
    <property type="nucleotide sequence ID" value="NZ_RAPY01000003.1"/>
</dbReference>
<sequence length="705" mass="79588">MTQYPNYLRFIRIAFVYCLLSLITVAAYAQLEVFVAVNGDDQSTGSMDRPVASLERAIALLRERRTTDHEGMAIIQVREGTYAFVQGISLDSKDNNTLIQAYGKESVTFKGSVDLAPTALNKLRESGGISYYEINLLQHGVRDLGKLRNVGFSRASGNAAGELFVDETAFHLARWPNHGMVAMGKVIDAGSIPRNKDLSHRGGVFRYKDSRIDRWAQEDDPWVAGYFKWGYADDMVRVKSIDQEKRTITTLEPTLYGFDYKKKYRQWYGVNLLVELDTVGEFYVDRKLGTLSFAQNKPITKLSYSVLEEPFFSLIGTEFVKIKGIQFEESRGMGIYMRDTKQVLIEDCTFRNLGSLGIAVGFGIKPFEQMQHEGSGEPQDNSIGDLHQHIYSHPTFDHQGGESNVIRRCHFYRLGAGGVSLSGGNRLELSKGNNCIEHCVFSDLNRLEKSYRPAIALYGVGNVVKNCEIADLPSMAILIHGNAHTIEYNYIHHVAQEVDDQGAIYIGRDPSERNNLIQYNLLANIPKKLRTSGIYHDDASSGTTVVGNIFVNAGERSAFIGGGSDNRYVNNLFVAAGRWAVRVDNRLENWLKKLNVYGSGNLFYDRLVGVRYLMDPYRSAYPELALQFDRGGRPSGNVFQDNRFYNCKRTLKGKRKWLAWDQSNAAKYLPSLVQDYQRMNLKDLRKTLQSQATQQHIPIEHIGPQ</sequence>
<evidence type="ECO:0000313" key="2">
    <source>
        <dbReference type="EMBL" id="RKE49325.1"/>
    </source>
</evidence>
<comment type="caution">
    <text evidence="2">The sequence shown here is derived from an EMBL/GenBank/DDBJ whole genome shotgun (WGS) entry which is preliminary data.</text>
</comment>
<accession>A0A420AY05</accession>
<dbReference type="InterPro" id="IPR006626">
    <property type="entry name" value="PbH1"/>
</dbReference>
<proteinExistence type="predicted"/>
<dbReference type="Gene3D" id="2.160.20.10">
    <property type="entry name" value="Single-stranded right-handed beta-helix, Pectin lyase-like"/>
    <property type="match status" value="3"/>
</dbReference>
<dbReference type="GO" id="GO:0016829">
    <property type="term" value="F:lyase activity"/>
    <property type="evidence" value="ECO:0007669"/>
    <property type="project" value="UniProtKB-KW"/>
</dbReference>
<dbReference type="EMBL" id="RAPY01000003">
    <property type="protein sequence ID" value="RKE49325.1"/>
    <property type="molecule type" value="Genomic_DNA"/>
</dbReference>
<name>A0A420AY05_SPHD1</name>
<reference evidence="2 3" key="1">
    <citation type="submission" date="2018-09" db="EMBL/GenBank/DDBJ databases">
        <title>Genomic Encyclopedia of Type Strains, Phase III (KMG-III): the genomes of soil and plant-associated and newly described type strains.</title>
        <authorList>
            <person name="Whitman W."/>
        </authorList>
    </citation>
    <scope>NUCLEOTIDE SEQUENCE [LARGE SCALE GENOMIC DNA]</scope>
    <source>
        <strain evidence="2 3">CECT 7938</strain>
    </source>
</reference>